<dbReference type="AlphaFoldDB" id="A0A4Y2BMV0"/>
<evidence type="ECO:0000313" key="2">
    <source>
        <dbReference type="EMBL" id="GBL93037.1"/>
    </source>
</evidence>
<feature type="compositionally biased region" description="Basic and acidic residues" evidence="1">
    <location>
        <begin position="137"/>
        <end position="169"/>
    </location>
</feature>
<gene>
    <name evidence="2" type="ORF">AVEN_54666-2_1</name>
</gene>
<feature type="non-terminal residue" evidence="2">
    <location>
        <position position="1"/>
    </location>
</feature>
<organism evidence="2 3">
    <name type="scientific">Araneus ventricosus</name>
    <name type="common">Orbweaver spider</name>
    <name type="synonym">Epeira ventricosa</name>
    <dbReference type="NCBI Taxonomy" id="182803"/>
    <lineage>
        <taxon>Eukaryota</taxon>
        <taxon>Metazoa</taxon>
        <taxon>Ecdysozoa</taxon>
        <taxon>Arthropoda</taxon>
        <taxon>Chelicerata</taxon>
        <taxon>Arachnida</taxon>
        <taxon>Araneae</taxon>
        <taxon>Araneomorphae</taxon>
        <taxon>Entelegynae</taxon>
        <taxon>Araneoidea</taxon>
        <taxon>Araneidae</taxon>
        <taxon>Araneus</taxon>
    </lineage>
</organism>
<evidence type="ECO:0000313" key="3">
    <source>
        <dbReference type="Proteomes" id="UP000499080"/>
    </source>
</evidence>
<dbReference type="EMBL" id="BGPR01000090">
    <property type="protein sequence ID" value="GBL93037.1"/>
    <property type="molecule type" value="Genomic_DNA"/>
</dbReference>
<proteinExistence type="predicted"/>
<protein>
    <submittedName>
        <fullName evidence="2">Uncharacterized protein</fullName>
    </submittedName>
</protein>
<feature type="region of interest" description="Disordered" evidence="1">
    <location>
        <begin position="87"/>
        <end position="186"/>
    </location>
</feature>
<keyword evidence="3" id="KW-1185">Reference proteome</keyword>
<sequence>LSSAFSSTLFTTFSVITSANSGEGGVQRWDQASASVVKAIGPTRPNRHPFSRYIFIPFSVSYFENQPPLTTSHSLLTLSLKKRPFFGSEKPNASPHMTPDEIPLVKNLPSPEEAQQSSRSFQQTDKGSPTPTNFSKFQEEDAIRLRTMPERKSPKEQPTESKGAREQKHFKQRLTTHNHFLKNNQN</sequence>
<feature type="compositionally biased region" description="Basic residues" evidence="1">
    <location>
        <begin position="170"/>
        <end position="180"/>
    </location>
</feature>
<reference evidence="2 3" key="1">
    <citation type="journal article" date="2019" name="Sci. Rep.">
        <title>Orb-weaving spider Araneus ventricosus genome elucidates the spidroin gene catalogue.</title>
        <authorList>
            <person name="Kono N."/>
            <person name="Nakamura H."/>
            <person name="Ohtoshi R."/>
            <person name="Moran D.A.P."/>
            <person name="Shinohara A."/>
            <person name="Yoshida Y."/>
            <person name="Fujiwara M."/>
            <person name="Mori M."/>
            <person name="Tomita M."/>
            <person name="Arakawa K."/>
        </authorList>
    </citation>
    <scope>NUCLEOTIDE SEQUENCE [LARGE SCALE GENOMIC DNA]</scope>
</reference>
<evidence type="ECO:0000256" key="1">
    <source>
        <dbReference type="SAM" id="MobiDB-lite"/>
    </source>
</evidence>
<dbReference type="Proteomes" id="UP000499080">
    <property type="component" value="Unassembled WGS sequence"/>
</dbReference>
<name>A0A4Y2BMV0_ARAVE</name>
<comment type="caution">
    <text evidence="2">The sequence shown here is derived from an EMBL/GenBank/DDBJ whole genome shotgun (WGS) entry which is preliminary data.</text>
</comment>
<accession>A0A4Y2BMV0</accession>
<feature type="compositionally biased region" description="Polar residues" evidence="1">
    <location>
        <begin position="113"/>
        <end position="136"/>
    </location>
</feature>